<proteinExistence type="predicted"/>
<evidence type="ECO:0000313" key="1">
    <source>
        <dbReference type="EMBL" id="HIQ63501.1"/>
    </source>
</evidence>
<dbReference type="AlphaFoldDB" id="A0A9D1CIU8"/>
<reference evidence="1" key="2">
    <citation type="journal article" date="2021" name="PeerJ">
        <title>Extensive microbial diversity within the chicken gut microbiome revealed by metagenomics and culture.</title>
        <authorList>
            <person name="Gilroy R."/>
            <person name="Ravi A."/>
            <person name="Getino M."/>
            <person name="Pursley I."/>
            <person name="Horton D.L."/>
            <person name="Alikhan N.F."/>
            <person name="Baker D."/>
            <person name="Gharbi K."/>
            <person name="Hall N."/>
            <person name="Watson M."/>
            <person name="Adriaenssens E.M."/>
            <person name="Foster-Nyarko E."/>
            <person name="Jarju S."/>
            <person name="Secka A."/>
            <person name="Antonio M."/>
            <person name="Oren A."/>
            <person name="Chaudhuri R.R."/>
            <person name="La Ragione R."/>
            <person name="Hildebrand F."/>
            <person name="Pallen M.J."/>
        </authorList>
    </citation>
    <scope>NUCLEOTIDE SEQUENCE</scope>
    <source>
        <strain evidence="1">ChiHile30-977</strain>
    </source>
</reference>
<name>A0A9D1CIU8_9FIRM</name>
<protein>
    <submittedName>
        <fullName evidence="1">Uncharacterized protein</fullName>
    </submittedName>
</protein>
<accession>A0A9D1CIU8</accession>
<evidence type="ECO:0000313" key="2">
    <source>
        <dbReference type="Proteomes" id="UP000886819"/>
    </source>
</evidence>
<gene>
    <name evidence="1" type="ORF">IAA66_07960</name>
</gene>
<sequence length="129" mass="14178">SGLRLLWLHGAPLSITIKGRGHEAVLCECHVNAAADDGTVFYGGFYHLCGTLLDGESAWKKISRNTSRRDNDAACPVSPGFHASFQNEAAFLKEGFPTPVVQPEFSARIPRVLNQRNPYGKRPLEEETP</sequence>
<comment type="caution">
    <text evidence="1">The sequence shown here is derived from an EMBL/GenBank/DDBJ whole genome shotgun (WGS) entry which is preliminary data.</text>
</comment>
<feature type="non-terminal residue" evidence="1">
    <location>
        <position position="1"/>
    </location>
</feature>
<reference evidence="1" key="1">
    <citation type="submission" date="2020-10" db="EMBL/GenBank/DDBJ databases">
        <authorList>
            <person name="Gilroy R."/>
        </authorList>
    </citation>
    <scope>NUCLEOTIDE SEQUENCE</scope>
    <source>
        <strain evidence="1">ChiHile30-977</strain>
    </source>
</reference>
<organism evidence="1 2">
    <name type="scientific">Candidatus Avichristensenella intestinipullorum</name>
    <dbReference type="NCBI Taxonomy" id="2840693"/>
    <lineage>
        <taxon>Bacteria</taxon>
        <taxon>Bacillati</taxon>
        <taxon>Bacillota</taxon>
        <taxon>Clostridia</taxon>
        <taxon>Candidatus Avichristensenella</taxon>
    </lineage>
</organism>
<dbReference type="Proteomes" id="UP000886819">
    <property type="component" value="Unassembled WGS sequence"/>
</dbReference>
<dbReference type="EMBL" id="DVFI01000107">
    <property type="protein sequence ID" value="HIQ63501.1"/>
    <property type="molecule type" value="Genomic_DNA"/>
</dbReference>